<reference evidence="8" key="1">
    <citation type="submission" date="2009-10" db="EMBL/GenBank/DDBJ databases">
        <title>Complete sequence of Fibrobacter succinogenes subsp. succinogenes S85.</title>
        <authorList>
            <consortium name="US DOE Joint Genome Institute"/>
            <person name="Lucas S."/>
            <person name="Copeland A."/>
            <person name="Lapidus A."/>
            <person name="Glavina del Rio T."/>
            <person name="Tice H."/>
            <person name="Bruce D."/>
            <person name="Goodwin L."/>
            <person name="Pitluck S."/>
            <person name="Chertkov O."/>
            <person name="Detter J.C."/>
            <person name="Han C."/>
            <person name="Tapia R."/>
            <person name="Larimer F."/>
            <person name="Land M."/>
            <person name="Hauser L."/>
            <person name="Kyrpides N."/>
            <person name="Mikhailova N."/>
            <person name="Weimer P.J."/>
            <person name="Stevenson D.M."/>
            <person name="Boyum J."/>
            <person name="Brumm P.I."/>
            <person name="Mead D."/>
        </authorList>
    </citation>
    <scope>NUCLEOTIDE SEQUENCE [LARGE SCALE GENOMIC DNA]</scope>
    <source>
        <strain evidence="8">S85</strain>
    </source>
</reference>
<evidence type="ECO:0000256" key="7">
    <source>
        <dbReference type="SAM" id="Phobius"/>
    </source>
</evidence>
<evidence type="ECO:0000256" key="4">
    <source>
        <dbReference type="ARBA" id="ARBA00022525"/>
    </source>
</evidence>
<evidence type="ECO:0000256" key="6">
    <source>
        <dbReference type="ARBA" id="ARBA00022801"/>
    </source>
</evidence>
<sequence length="249" mass="28138">MPITNKATVTQWNEEKGFGFATANGTKYFVHISALGHPVRPPKVGDTIIIYNFGKTEKGARIEKGILDGVASRDEQVTSPVRKNYRKTKKSKIAVIVAICIALAFAFDIYVVYTTPDDAPRKKKVCLLKENPAEKEYTSRLHVAKYICDNGQLPSNYITKSEGKRLYEQKTGRNFTKWNFNPLTTLGVMIGGDNFDNREGQLPQGTWYEADVDYFGNNRGTNRLIYSSGCNIYYTGNHYKTFNKIEFGN</sequence>
<dbReference type="InterPro" id="IPR000026">
    <property type="entry name" value="N1-like"/>
</dbReference>
<keyword evidence="9" id="KW-1185">Reference proteome</keyword>
<dbReference type="Gene3D" id="3.10.450.30">
    <property type="entry name" value="Microbial ribonucleases"/>
    <property type="match status" value="1"/>
</dbReference>
<dbReference type="InterPro" id="IPR012340">
    <property type="entry name" value="NA-bd_OB-fold"/>
</dbReference>
<feature type="transmembrane region" description="Helical" evidence="7">
    <location>
        <begin position="93"/>
        <end position="113"/>
    </location>
</feature>
<keyword evidence="5" id="KW-0540">Nuclease</keyword>
<evidence type="ECO:0000256" key="1">
    <source>
        <dbReference type="ARBA" id="ARBA00004613"/>
    </source>
</evidence>
<keyword evidence="7" id="KW-0812">Transmembrane</keyword>
<dbReference type="PRINTS" id="PR00117">
    <property type="entry name" value="BARNASE"/>
</dbReference>
<name>A0ABN3YSX7_FIBSS</name>
<dbReference type="InterPro" id="IPR001887">
    <property type="entry name" value="Barnase"/>
</dbReference>
<protein>
    <recommendedName>
        <fullName evidence="3">Ribonuclease</fullName>
    </recommendedName>
</protein>
<evidence type="ECO:0000313" key="9">
    <source>
        <dbReference type="Proteomes" id="UP000001497"/>
    </source>
</evidence>
<dbReference type="Pfam" id="PF00545">
    <property type="entry name" value="Ribonuclease"/>
    <property type="match status" value="1"/>
</dbReference>
<evidence type="ECO:0000256" key="5">
    <source>
        <dbReference type="ARBA" id="ARBA00022722"/>
    </source>
</evidence>
<dbReference type="InterPro" id="IPR016191">
    <property type="entry name" value="Ribonuclease/ribotoxin"/>
</dbReference>
<evidence type="ECO:0000313" key="8">
    <source>
        <dbReference type="EMBL" id="ACX73927.1"/>
    </source>
</evidence>
<organism evidence="8 9">
    <name type="scientific">Fibrobacter succinogenes (strain ATCC 19169 / S85)</name>
    <dbReference type="NCBI Taxonomy" id="59374"/>
    <lineage>
        <taxon>Bacteria</taxon>
        <taxon>Pseudomonadati</taxon>
        <taxon>Fibrobacterota</taxon>
        <taxon>Fibrobacteria</taxon>
        <taxon>Fibrobacterales</taxon>
        <taxon>Fibrobacteraceae</taxon>
        <taxon>Fibrobacter</taxon>
    </lineage>
</organism>
<keyword evidence="6" id="KW-0378">Hydrolase</keyword>
<accession>A0ABN3YSX7</accession>
<dbReference type="SUPFAM" id="SSF50249">
    <property type="entry name" value="Nucleic acid-binding proteins"/>
    <property type="match status" value="1"/>
</dbReference>
<evidence type="ECO:0000256" key="2">
    <source>
        <dbReference type="ARBA" id="ARBA00009006"/>
    </source>
</evidence>
<evidence type="ECO:0000256" key="3">
    <source>
        <dbReference type="ARBA" id="ARBA00022214"/>
    </source>
</evidence>
<dbReference type="RefSeq" id="WP_012820157.1">
    <property type="nucleotide sequence ID" value="NC_013410.1"/>
</dbReference>
<gene>
    <name evidence="8" type="ordered locus">Fisuc_0315</name>
</gene>
<comment type="similarity">
    <text evidence="2">Belongs to the ribonuclease N1/T1 family.</text>
</comment>
<dbReference type="Gene3D" id="2.40.50.140">
    <property type="entry name" value="Nucleic acid-binding proteins"/>
    <property type="match status" value="1"/>
</dbReference>
<dbReference type="Proteomes" id="UP000001497">
    <property type="component" value="Chromosome"/>
</dbReference>
<keyword evidence="4" id="KW-0964">Secreted</keyword>
<keyword evidence="7" id="KW-0472">Membrane</keyword>
<dbReference type="SUPFAM" id="SSF53933">
    <property type="entry name" value="Microbial ribonucleases"/>
    <property type="match status" value="1"/>
</dbReference>
<keyword evidence="7" id="KW-1133">Transmembrane helix</keyword>
<comment type="subcellular location">
    <subcellularLocation>
        <location evidence="1">Secreted</location>
    </subcellularLocation>
</comment>
<dbReference type="EMBL" id="CP001792">
    <property type="protein sequence ID" value="ACX73927.1"/>
    <property type="molecule type" value="Genomic_DNA"/>
</dbReference>
<proteinExistence type="inferred from homology"/>